<dbReference type="PANTHER" id="PTHR12616:SF8">
    <property type="entry name" value="VACUOLAR PROTEIN SORTING-ASSOCIATED PROTEIN 8 HOMOLOG"/>
    <property type="match status" value="1"/>
</dbReference>
<dbReference type="GO" id="GO:0005770">
    <property type="term" value="C:late endosome"/>
    <property type="evidence" value="ECO:0007669"/>
    <property type="project" value="TreeGrafter"/>
</dbReference>
<feature type="compositionally biased region" description="Polar residues" evidence="3">
    <location>
        <begin position="1"/>
        <end position="10"/>
    </location>
</feature>
<organism evidence="5 6">
    <name type="scientific">Cavenderia fasciculata</name>
    <name type="common">Slime mold</name>
    <name type="synonym">Dictyostelium fasciculatum</name>
    <dbReference type="NCBI Taxonomy" id="261658"/>
    <lineage>
        <taxon>Eukaryota</taxon>
        <taxon>Amoebozoa</taxon>
        <taxon>Evosea</taxon>
        <taxon>Eumycetozoa</taxon>
        <taxon>Dictyostelia</taxon>
        <taxon>Acytosteliales</taxon>
        <taxon>Cavenderiaceae</taxon>
        <taxon>Cavenderia</taxon>
    </lineage>
</organism>
<evidence type="ECO:0000256" key="3">
    <source>
        <dbReference type="SAM" id="MobiDB-lite"/>
    </source>
</evidence>
<dbReference type="InterPro" id="IPR015943">
    <property type="entry name" value="WD40/YVTN_repeat-like_dom_sf"/>
</dbReference>
<dbReference type="RefSeq" id="XP_004362794.1">
    <property type="nucleotide sequence ID" value="XM_004362737.1"/>
</dbReference>
<reference evidence="6" key="1">
    <citation type="journal article" date="2011" name="Genome Res.">
        <title>Phylogeny-wide analysis of social amoeba genomes highlights ancient origins for complex intercellular communication.</title>
        <authorList>
            <person name="Heidel A.J."/>
            <person name="Lawal H.M."/>
            <person name="Felder M."/>
            <person name="Schilde C."/>
            <person name="Helps N.R."/>
            <person name="Tunggal B."/>
            <person name="Rivero F."/>
            <person name="John U."/>
            <person name="Schleicher M."/>
            <person name="Eichinger L."/>
            <person name="Platzer M."/>
            <person name="Noegel A.A."/>
            <person name="Schaap P."/>
            <person name="Gloeckner G."/>
        </authorList>
    </citation>
    <scope>NUCLEOTIDE SEQUENCE [LARGE SCALE GENOMIC DNA]</scope>
    <source>
        <strain evidence="6">SH3</strain>
    </source>
</reference>
<proteinExistence type="inferred from homology"/>
<evidence type="ECO:0000313" key="5">
    <source>
        <dbReference type="EMBL" id="EGG24943.1"/>
    </source>
</evidence>
<keyword evidence="2" id="KW-0863">Zinc-finger</keyword>
<dbReference type="InterPro" id="IPR036322">
    <property type="entry name" value="WD40_repeat_dom_sf"/>
</dbReference>
<feature type="region of interest" description="Disordered" evidence="3">
    <location>
        <begin position="119"/>
        <end position="160"/>
    </location>
</feature>
<evidence type="ECO:0000256" key="2">
    <source>
        <dbReference type="PROSITE-ProRule" id="PRU00175"/>
    </source>
</evidence>
<dbReference type="Pfam" id="PF12816">
    <property type="entry name" value="TPR_Vps8"/>
    <property type="match status" value="1"/>
</dbReference>
<feature type="compositionally biased region" description="Low complexity" evidence="3">
    <location>
        <begin position="47"/>
        <end position="76"/>
    </location>
</feature>
<dbReference type="Gene3D" id="2.130.10.10">
    <property type="entry name" value="YVTN repeat-like/Quinoprotein amine dehydrogenase"/>
    <property type="match status" value="1"/>
</dbReference>
<dbReference type="PANTHER" id="PTHR12616">
    <property type="entry name" value="VACUOLAR PROTEIN SORTING VPS41"/>
    <property type="match status" value="1"/>
</dbReference>
<keyword evidence="6" id="KW-1185">Reference proteome</keyword>
<feature type="compositionally biased region" description="Low complexity" evidence="3">
    <location>
        <begin position="126"/>
        <end position="160"/>
    </location>
</feature>
<dbReference type="GO" id="GO:0006623">
    <property type="term" value="P:protein targeting to vacuole"/>
    <property type="evidence" value="ECO:0007669"/>
    <property type="project" value="InterPro"/>
</dbReference>
<feature type="region of interest" description="Disordered" evidence="3">
    <location>
        <begin position="1636"/>
        <end position="1696"/>
    </location>
</feature>
<evidence type="ECO:0000256" key="1">
    <source>
        <dbReference type="ARBA" id="ARBA00009422"/>
    </source>
</evidence>
<evidence type="ECO:0000259" key="4">
    <source>
        <dbReference type="PROSITE" id="PS50089"/>
    </source>
</evidence>
<sequence length="1792" mass="200721">MSNNIQKKQYSNSNNNNSSNNEYDNVEDINNSNSKGGGGGKGRGEWRSGNVNNSSSNNNNNNSRNNTTGSNSNNNSMSELPQLVTMLSAPAPPTLRVYDPQQQFSQSQYNHTITAQMMAKEKDGGSSESNNNSFSQVLASATSQQSDSTSNSLNNSINDSIFNKSTTDIVDQEMLKKILSEDDDDDVDIDDEQEIDINQLLNDNQDIEDEEDLEEMMSVANSSKIIDGSSSTGGVAVGGVGGIGMFSPIYGTSPSTVSLSSAAGLQINPHHHGSNLFNSSINNHNNSSSTSSVISKHMMNSIDINSDNILPMLWGSKNARRSLNGIVVEPQFYTKLSEQLSSPDIRKEAGYPTCFSTSKYICIGTSHGFLLIFNYNQDLVSIIGGTICADSGSVTAIDQPSCKVNEDWMVSGHQNGQIILWDIPTGKPLKVMDATIHKHPILHLKFFSDGQRFISSDAHGVTYIITITRGFMSLGSDQQLLLNGNLGPVLSIAPLLPGNYPHPTDKSHIFALATKRKILVISASIEGVCILNNKITKPTYDELRVFDPFALEEVESVNVKSMQIIHHSKFQSVYSFHNSIRTNKSRIYLLGLNGFFTAHVLTWLERLSVLVSNQQWFEALCLALDFYEGKAKATTGLSSNTIDCKLLTGEKIIEMLSQLCYIVFSQPNGGGGGSLNNSHSNLHSLGGKSGGGSDSPSIVILRSRNLIPKNLIDNEQISNMTMHQQLALICIEFCVTIKRTDFLFGEIFNYFVESGMVATILEFLEPYILHDRLVHLNPEVMQFMMNHYQEKGILLRAEQCLLHLDIASLDFHQTVVLCRKHHLYSALIYLYNRGLDDYITPLEDMMELVVLKPTEENQQEEEDNGNGHINRGDLNGGISPNLISSNHLNLVEEVSKRLLHYLRYSLSGRVFPSGKPIPSQRVPSLKMEIYEYLFLRNIFPEDPTPYPRLFNLLKLNSLEMINILSNSFDDQLLSIPASPKQPQPSQQYQQQLQQQQLQQQQQVHKAGSVPSVNSSLVIPAIPFNVNKSNLNHHTMMSVLLLIVIDRSQQPYDPHTNESWPFTIEQQGQVCVLLAKCFEKRLIKSIEPTLLGRLVGILSVPPIASAAPIYNRTDRQSSLLGVLMNSSPKDYDSDKLLVIAEGNELYRVAQYIYSQQRQYAKMVVCQIRDPDTRAQTFDYVRQLLENPALNDADRQTVRQTTISNLAHLIVVDSTATAQLIMDYFASDHEKIVKELGQFPKLQYTYLVGLLGNDSSSRVAIQQRTGIYISNETYELYIKLMCMYSSDLVYKYLVSHDDYPLDACLKICQQYNNFEGATYLLERTGDVYKALEMIVTVLKKKIEDILKHFSNVYANVKNLKNEKATAIPIEKEIMDTLNTAIALCQRNSQKLQISENQMIWFRLLDTIVLFVRKVKQSMINSNSNSPLLLADDRTPGGWSKGSLISSPQQSQSPSLVPLTLDPNGNIDTSSSSSSSLINNINLLQQKPKSAIYVKCTGFLNRLIHIILNSMMGSVALPLILTKIVNDHGSDEFGDFKAIITGMLDTCTFETSILHTANQLIQNDMYNTTRSYIRQRSKAYSPVMRKCVMCSRPIGDFPASSNNQQVPLDLVVVFQCNHAIHSTCMGKHSACPLCSKDNENAENNGSNNKKKKEKSNNNNNINSSSNPNQQKQPNQPLSPILFDPKKIRQDKDGGQGNTYLERLSNYTKLNKRNTYSYYNTNNILKSKSSDDHQLYSPIISKQASRYSQHYQQQQQQQYQQHQQQQQQYQQQHSTQQRTNRPTTSNTSSQSKYTRE</sequence>
<dbReference type="Pfam" id="PF23306">
    <property type="entry name" value="VPS8_N"/>
    <property type="match status" value="2"/>
</dbReference>
<dbReference type="GeneID" id="14877072"/>
<dbReference type="InterPro" id="IPR025941">
    <property type="entry name" value="Vps8_central_dom"/>
</dbReference>
<dbReference type="SUPFAM" id="SSF57850">
    <property type="entry name" value="RING/U-box"/>
    <property type="match status" value="1"/>
</dbReference>
<keyword evidence="2" id="KW-0479">Metal-binding</keyword>
<feature type="domain" description="RING-type" evidence="4">
    <location>
        <begin position="1584"/>
        <end position="1632"/>
    </location>
</feature>
<dbReference type="Proteomes" id="UP000007797">
    <property type="component" value="Unassembled WGS sequence"/>
</dbReference>
<dbReference type="KEGG" id="dfa:DFA_03188"/>
<dbReference type="STRING" id="1054147.F4PGV9"/>
<gene>
    <name evidence="5" type="primary">vps8</name>
    <name evidence="5" type="ORF">DFA_03188</name>
</gene>
<feature type="compositionally biased region" description="Low complexity" evidence="3">
    <location>
        <begin position="11"/>
        <end position="21"/>
    </location>
</feature>
<accession>F4PGV9</accession>
<feature type="region of interest" description="Disordered" evidence="3">
    <location>
        <begin position="1"/>
        <end position="78"/>
    </location>
</feature>
<dbReference type="Pfam" id="PF23556">
    <property type="entry name" value="TPR_Vps41"/>
    <property type="match status" value="1"/>
</dbReference>
<feature type="region of interest" description="Disordered" evidence="3">
    <location>
        <begin position="1748"/>
        <end position="1792"/>
    </location>
</feature>
<dbReference type="EMBL" id="GL883006">
    <property type="protein sequence ID" value="EGG24943.1"/>
    <property type="molecule type" value="Genomic_DNA"/>
</dbReference>
<dbReference type="InterPro" id="IPR001841">
    <property type="entry name" value="Znf_RING"/>
</dbReference>
<dbReference type="PROSITE" id="PS50089">
    <property type="entry name" value="ZF_RING_2"/>
    <property type="match status" value="1"/>
</dbReference>
<comment type="similarity">
    <text evidence="1">Belongs to the VPS8 family.</text>
</comment>
<name>F4PGV9_CACFS</name>
<keyword evidence="2" id="KW-0862">Zinc</keyword>
<dbReference type="GO" id="GO:0030897">
    <property type="term" value="C:HOPS complex"/>
    <property type="evidence" value="ECO:0007669"/>
    <property type="project" value="TreeGrafter"/>
</dbReference>
<dbReference type="OrthoDB" id="289913at2759"/>
<feature type="compositionally biased region" description="Low complexity" evidence="3">
    <location>
        <begin position="1653"/>
        <end position="1676"/>
    </location>
</feature>
<dbReference type="GO" id="GO:0008270">
    <property type="term" value="F:zinc ion binding"/>
    <property type="evidence" value="ECO:0007669"/>
    <property type="project" value="UniProtKB-KW"/>
</dbReference>
<evidence type="ECO:0000313" key="6">
    <source>
        <dbReference type="Proteomes" id="UP000007797"/>
    </source>
</evidence>
<feature type="compositionally biased region" description="Basic and acidic residues" evidence="3">
    <location>
        <begin position="1680"/>
        <end position="1690"/>
    </location>
</feature>
<dbReference type="OMA" id="HQACGLI"/>
<dbReference type="InterPro" id="IPR045111">
    <property type="entry name" value="Vps41/Vps8"/>
</dbReference>
<dbReference type="SUPFAM" id="SSF50978">
    <property type="entry name" value="WD40 repeat-like"/>
    <property type="match status" value="1"/>
</dbReference>
<protein>
    <submittedName>
        <fullName evidence="5">RING zinc finger-containing protein</fullName>
    </submittedName>
</protein>
<dbReference type="GO" id="GO:0034058">
    <property type="term" value="P:endosomal vesicle fusion"/>
    <property type="evidence" value="ECO:0007669"/>
    <property type="project" value="TreeGrafter"/>
</dbReference>